<evidence type="ECO:0000313" key="4">
    <source>
        <dbReference type="EMBL" id="CAG2206424.1"/>
    </source>
</evidence>
<keyword evidence="2" id="KW-0472">Membrane</keyword>
<feature type="transmembrane region" description="Helical" evidence="2">
    <location>
        <begin position="265"/>
        <end position="286"/>
    </location>
</feature>
<evidence type="ECO:0000259" key="3">
    <source>
        <dbReference type="Pfam" id="PF12248"/>
    </source>
</evidence>
<evidence type="ECO:0000256" key="1">
    <source>
        <dbReference type="SAM" id="MobiDB-lite"/>
    </source>
</evidence>
<dbReference type="EMBL" id="CAJPWZ010001046">
    <property type="protein sequence ID" value="CAG2206424.1"/>
    <property type="molecule type" value="Genomic_DNA"/>
</dbReference>
<sequence length="290" mass="32956">MEFVTTHPQEQSLRDVGIFKCDTNYIQFNAKGEQDADLFFDNHKSRVILGGWGNSKSILQFQNLVPNMDEYHGQVLERNTYKSFWISWNRSHMYVGKGNISGHNIILHGISEYLPDTFDIRLHSSFGKTVNWVINDADQDDWLLHTDLNCDSTSTTTSGSVENATYEPTLSPSTQKTSNIFTDTDSKSTKLSSTTLNSACECPCSELGNKDATEILIEEQEMNFRKRLEELEHAIRINPKTTSKYRGTRISAADDRVSSKVIGCIGAFIICLFIGIVVLFDAIRFWHLRY</sequence>
<keyword evidence="2" id="KW-1133">Transmembrane helix</keyword>
<feature type="domain" description="Farnesoic acid O-methyl transferase" evidence="3">
    <location>
        <begin position="24"/>
        <end position="135"/>
    </location>
</feature>
<gene>
    <name evidence="4" type="ORF">MEDL_20702</name>
</gene>
<keyword evidence="5" id="KW-1185">Reference proteome</keyword>
<accession>A0A8S3REN5</accession>
<keyword evidence="2" id="KW-0812">Transmembrane</keyword>
<dbReference type="InterPro" id="IPR022041">
    <property type="entry name" value="Methyltransf_FA"/>
</dbReference>
<name>A0A8S3REN5_MYTED</name>
<protein>
    <recommendedName>
        <fullName evidence="3">Farnesoic acid O-methyl transferase domain-containing protein</fullName>
    </recommendedName>
</protein>
<comment type="caution">
    <text evidence="4">The sequence shown here is derived from an EMBL/GenBank/DDBJ whole genome shotgun (WGS) entry which is preliminary data.</text>
</comment>
<dbReference type="Pfam" id="PF12248">
    <property type="entry name" value="Methyltransf_FA"/>
    <property type="match status" value="1"/>
</dbReference>
<dbReference type="Proteomes" id="UP000683360">
    <property type="component" value="Unassembled WGS sequence"/>
</dbReference>
<evidence type="ECO:0000256" key="2">
    <source>
        <dbReference type="SAM" id="Phobius"/>
    </source>
</evidence>
<feature type="region of interest" description="Disordered" evidence="1">
    <location>
        <begin position="154"/>
        <end position="187"/>
    </location>
</feature>
<evidence type="ECO:0000313" key="5">
    <source>
        <dbReference type="Proteomes" id="UP000683360"/>
    </source>
</evidence>
<dbReference type="AlphaFoldDB" id="A0A8S3REN5"/>
<feature type="compositionally biased region" description="Polar residues" evidence="1">
    <location>
        <begin position="154"/>
        <end position="181"/>
    </location>
</feature>
<proteinExistence type="predicted"/>
<dbReference type="OrthoDB" id="6146277at2759"/>
<reference evidence="4" key="1">
    <citation type="submission" date="2021-03" db="EMBL/GenBank/DDBJ databases">
        <authorList>
            <person name="Bekaert M."/>
        </authorList>
    </citation>
    <scope>NUCLEOTIDE SEQUENCE</scope>
</reference>
<organism evidence="4 5">
    <name type="scientific">Mytilus edulis</name>
    <name type="common">Blue mussel</name>
    <dbReference type="NCBI Taxonomy" id="6550"/>
    <lineage>
        <taxon>Eukaryota</taxon>
        <taxon>Metazoa</taxon>
        <taxon>Spiralia</taxon>
        <taxon>Lophotrochozoa</taxon>
        <taxon>Mollusca</taxon>
        <taxon>Bivalvia</taxon>
        <taxon>Autobranchia</taxon>
        <taxon>Pteriomorphia</taxon>
        <taxon>Mytilida</taxon>
        <taxon>Mytiloidea</taxon>
        <taxon>Mytilidae</taxon>
        <taxon>Mytilinae</taxon>
        <taxon>Mytilus</taxon>
    </lineage>
</organism>